<reference evidence="1 2" key="1">
    <citation type="submission" date="2014-06" db="EMBL/GenBank/DDBJ databases">
        <title>Evolutionary Origins and Diversification of the Mycorrhizal Mutualists.</title>
        <authorList>
            <consortium name="DOE Joint Genome Institute"/>
            <consortium name="Mycorrhizal Genomics Consortium"/>
            <person name="Kohler A."/>
            <person name="Kuo A."/>
            <person name="Nagy L.G."/>
            <person name="Floudas D."/>
            <person name="Copeland A."/>
            <person name="Barry K.W."/>
            <person name="Cichocki N."/>
            <person name="Veneault-Fourrey C."/>
            <person name="LaButti K."/>
            <person name="Lindquist E.A."/>
            <person name="Lipzen A."/>
            <person name="Lundell T."/>
            <person name="Morin E."/>
            <person name="Murat C."/>
            <person name="Riley R."/>
            <person name="Ohm R."/>
            <person name="Sun H."/>
            <person name="Tunlid A."/>
            <person name="Henrissat B."/>
            <person name="Grigoriev I.V."/>
            <person name="Hibbett D.S."/>
            <person name="Martin F."/>
        </authorList>
    </citation>
    <scope>NUCLEOTIDE SEQUENCE [LARGE SCALE GENOMIC DNA]</scope>
    <source>
        <strain evidence="1 2">SS14</strain>
    </source>
</reference>
<proteinExistence type="predicted"/>
<dbReference type="EMBL" id="KN837187">
    <property type="protein sequence ID" value="KIJ35545.1"/>
    <property type="molecule type" value="Genomic_DNA"/>
</dbReference>
<accession>A0A0C9VD88</accession>
<dbReference type="Pfam" id="PF18758">
    <property type="entry name" value="KDZ"/>
    <property type="match status" value="1"/>
</dbReference>
<gene>
    <name evidence="1" type="ORF">M422DRAFT_142131</name>
</gene>
<protein>
    <submittedName>
        <fullName evidence="1">Unplaced genomic scaffold SPHSTscaffold_112, whole genome shotgun sequence</fullName>
    </submittedName>
</protein>
<sequence length="144" mass="15883">LDTTGGGGVVCACHGCIRPLGFGDLQRGERCNMDYIVFSAVNQGANSVKDLDISYDVACVWIKKLQQRIPLLPPGLREFAMACTVRPLIPKFHLPGHMKECQAKFSWHLLSFLGVCDGEEIERFWAAHNDAGRCTKEMAPSVGF</sequence>
<dbReference type="AlphaFoldDB" id="A0A0C9VD88"/>
<name>A0A0C9VD88_SPHS4</name>
<evidence type="ECO:0000313" key="2">
    <source>
        <dbReference type="Proteomes" id="UP000054279"/>
    </source>
</evidence>
<feature type="non-terminal residue" evidence="1">
    <location>
        <position position="144"/>
    </location>
</feature>
<organism evidence="1 2">
    <name type="scientific">Sphaerobolus stellatus (strain SS14)</name>
    <dbReference type="NCBI Taxonomy" id="990650"/>
    <lineage>
        <taxon>Eukaryota</taxon>
        <taxon>Fungi</taxon>
        <taxon>Dikarya</taxon>
        <taxon>Basidiomycota</taxon>
        <taxon>Agaricomycotina</taxon>
        <taxon>Agaricomycetes</taxon>
        <taxon>Phallomycetidae</taxon>
        <taxon>Geastrales</taxon>
        <taxon>Sphaerobolaceae</taxon>
        <taxon>Sphaerobolus</taxon>
    </lineage>
</organism>
<feature type="non-terminal residue" evidence="1">
    <location>
        <position position="1"/>
    </location>
</feature>
<dbReference type="OrthoDB" id="3257768at2759"/>
<dbReference type="HOGENOM" id="CLU_003703_5_1_1"/>
<dbReference type="InterPro" id="IPR040521">
    <property type="entry name" value="KDZ"/>
</dbReference>
<evidence type="ECO:0000313" key="1">
    <source>
        <dbReference type="EMBL" id="KIJ35545.1"/>
    </source>
</evidence>
<keyword evidence="2" id="KW-1185">Reference proteome</keyword>
<dbReference type="Proteomes" id="UP000054279">
    <property type="component" value="Unassembled WGS sequence"/>
</dbReference>